<proteinExistence type="predicted"/>
<dbReference type="PANTHER" id="PTHR42911">
    <property type="entry name" value="MODULATOR OF FTSH PROTEASE HFLC"/>
    <property type="match status" value="1"/>
</dbReference>
<evidence type="ECO:0000313" key="3">
    <source>
        <dbReference type="EMBL" id="KAL0265471.1"/>
    </source>
</evidence>
<reference evidence="3" key="1">
    <citation type="journal article" date="2024" name="Gigascience">
        <title>Chromosome-level genome of the poultry shaft louse Menopon gallinae provides insight into the host-switching and adaptive evolution of parasitic lice.</title>
        <authorList>
            <person name="Xu Y."/>
            <person name="Ma L."/>
            <person name="Liu S."/>
            <person name="Liang Y."/>
            <person name="Liu Q."/>
            <person name="He Z."/>
            <person name="Tian L."/>
            <person name="Duan Y."/>
            <person name="Cai W."/>
            <person name="Li H."/>
            <person name="Song F."/>
        </authorList>
    </citation>
    <scope>NUCLEOTIDE SEQUENCE</scope>
    <source>
        <strain evidence="3">Cailab_2023a</strain>
    </source>
</reference>
<dbReference type="Pfam" id="PF01145">
    <property type="entry name" value="Band_7"/>
    <property type="match status" value="1"/>
</dbReference>
<dbReference type="InterPro" id="IPR036013">
    <property type="entry name" value="Band_7/SPFH_dom_sf"/>
</dbReference>
<dbReference type="SUPFAM" id="SSF117892">
    <property type="entry name" value="Band 7/SPFH domain"/>
    <property type="match status" value="1"/>
</dbReference>
<evidence type="ECO:0000259" key="2">
    <source>
        <dbReference type="Pfam" id="PF01145"/>
    </source>
</evidence>
<name>A0AAW2H6W3_9NEOP</name>
<accession>A0AAW2H6W3</accession>
<comment type="caution">
    <text evidence="3">The sequence shown here is derived from an EMBL/GenBank/DDBJ whole genome shotgun (WGS) entry which is preliminary data.</text>
</comment>
<feature type="coiled-coil region" evidence="1">
    <location>
        <begin position="175"/>
        <end position="205"/>
    </location>
</feature>
<dbReference type="PANTHER" id="PTHR42911:SF1">
    <property type="entry name" value="MODULATOR OF FTSH PROTEASE HFLC"/>
    <property type="match status" value="1"/>
</dbReference>
<dbReference type="EMBL" id="JARGDH010000023">
    <property type="protein sequence ID" value="KAL0265471.1"/>
    <property type="molecule type" value="Genomic_DNA"/>
</dbReference>
<gene>
    <name evidence="3" type="ORF">PYX00_010974</name>
</gene>
<evidence type="ECO:0000256" key="1">
    <source>
        <dbReference type="SAM" id="Coils"/>
    </source>
</evidence>
<dbReference type="InterPro" id="IPR001107">
    <property type="entry name" value="Band_7"/>
</dbReference>
<sequence>MLGVLISCAKVPAGYVGIKVYLLGSNKGVDSETLGVGRYWIGLNEELYLFPVFQQNYSWQEGEAFNFSTMDGMSVSADIGITFSFDRSKIDQIFQKYRLGVDEIVAKPLKNSVRDALARVASRYPIEGVYGQDKGVIMNQVLEMVQAKFVNEGILVENLYLLGQPRFPENVVASINAKVEAVQKAQRAENELREAEAQAQKAVATAQGEAESMLVKARAEAQANQLKQSSLTSNLIEYEKIQKWDGLSAR</sequence>
<dbReference type="AlphaFoldDB" id="A0AAW2H6W3"/>
<organism evidence="3">
    <name type="scientific">Menopon gallinae</name>
    <name type="common">poultry shaft louse</name>
    <dbReference type="NCBI Taxonomy" id="328185"/>
    <lineage>
        <taxon>Eukaryota</taxon>
        <taxon>Metazoa</taxon>
        <taxon>Ecdysozoa</taxon>
        <taxon>Arthropoda</taxon>
        <taxon>Hexapoda</taxon>
        <taxon>Insecta</taxon>
        <taxon>Pterygota</taxon>
        <taxon>Neoptera</taxon>
        <taxon>Paraneoptera</taxon>
        <taxon>Psocodea</taxon>
        <taxon>Troctomorpha</taxon>
        <taxon>Phthiraptera</taxon>
        <taxon>Amblycera</taxon>
        <taxon>Menoponidae</taxon>
        <taxon>Menopon</taxon>
    </lineage>
</organism>
<keyword evidence="1" id="KW-0175">Coiled coil</keyword>
<feature type="domain" description="Band 7" evidence="2">
    <location>
        <begin position="10"/>
        <end position="199"/>
    </location>
</feature>
<protein>
    <recommendedName>
        <fullName evidence="2">Band 7 domain-containing protein</fullName>
    </recommendedName>
</protein>